<feature type="domain" description="Ubiquitin-like" evidence="2">
    <location>
        <begin position="49"/>
        <end position="125"/>
    </location>
</feature>
<proteinExistence type="predicted"/>
<organism evidence="3 4">
    <name type="scientific">Halteria grandinella</name>
    <dbReference type="NCBI Taxonomy" id="5974"/>
    <lineage>
        <taxon>Eukaryota</taxon>
        <taxon>Sar</taxon>
        <taxon>Alveolata</taxon>
        <taxon>Ciliophora</taxon>
        <taxon>Intramacronucleata</taxon>
        <taxon>Spirotrichea</taxon>
        <taxon>Stichotrichia</taxon>
        <taxon>Sporadotrichida</taxon>
        <taxon>Halteriidae</taxon>
        <taxon>Halteria</taxon>
    </lineage>
</organism>
<feature type="compositionally biased region" description="Low complexity" evidence="1">
    <location>
        <begin position="250"/>
        <end position="265"/>
    </location>
</feature>
<evidence type="ECO:0000256" key="1">
    <source>
        <dbReference type="SAM" id="MobiDB-lite"/>
    </source>
</evidence>
<dbReference type="EMBL" id="RRYP01004909">
    <property type="protein sequence ID" value="TNV82480.1"/>
    <property type="molecule type" value="Genomic_DNA"/>
</dbReference>
<dbReference type="GO" id="GO:0070628">
    <property type="term" value="F:proteasome binding"/>
    <property type="evidence" value="ECO:0007669"/>
    <property type="project" value="TreeGrafter"/>
</dbReference>
<feature type="region of interest" description="Disordered" evidence="1">
    <location>
        <begin position="129"/>
        <end position="177"/>
    </location>
</feature>
<protein>
    <recommendedName>
        <fullName evidence="2">Ubiquitin-like domain-containing protein</fullName>
    </recommendedName>
</protein>
<dbReference type="InterPro" id="IPR029071">
    <property type="entry name" value="Ubiquitin-like_domsf"/>
</dbReference>
<feature type="compositionally biased region" description="Low complexity" evidence="1">
    <location>
        <begin position="129"/>
        <end position="171"/>
    </location>
</feature>
<dbReference type="AlphaFoldDB" id="A0A8J8NYA5"/>
<sequence length="301" mass="32640">MCGFKYSEVMISATINLYFLSVNQRLKNRRLQILNQLLYSQSLQRIFNMKIVIKTLQGKQLPLEVEETYTIRQTKEKIEEEHKMQADSQKLIAYGKVLEDDNKSLKDYQIKEGDFLVVMVSKPKPVAKPAEVAQAQPAAQAQAQPAPSQPAQQPVPQAAAQANPAPTTSAAGGQPASALTPEMEVAVNDLVMLTGRSKDDCTLALRAAQGVPDIAYFACDKNEEMAANFLFESGGDDEDAVMQRTIAESAAQAQAQQQPAAQANPNPNPNPNPSGSGDQQQQQPPSEGGDKKPDDDDSSLA</sequence>
<dbReference type="Pfam" id="PF00240">
    <property type="entry name" value="ubiquitin"/>
    <property type="match status" value="1"/>
</dbReference>
<dbReference type="CDD" id="cd01805">
    <property type="entry name" value="Ubl_Rad23"/>
    <property type="match status" value="1"/>
</dbReference>
<dbReference type="SMART" id="SM00213">
    <property type="entry name" value="UBQ"/>
    <property type="match status" value="1"/>
</dbReference>
<dbReference type="PROSITE" id="PS50053">
    <property type="entry name" value="UBIQUITIN_2"/>
    <property type="match status" value="1"/>
</dbReference>
<comment type="caution">
    <text evidence="3">The sequence shown here is derived from an EMBL/GenBank/DDBJ whole genome shotgun (WGS) entry which is preliminary data.</text>
</comment>
<dbReference type="Gene3D" id="1.10.8.10">
    <property type="entry name" value="DNA helicase RuvA subunit, C-terminal domain"/>
    <property type="match status" value="1"/>
</dbReference>
<evidence type="ECO:0000259" key="2">
    <source>
        <dbReference type="PROSITE" id="PS50053"/>
    </source>
</evidence>
<reference evidence="3" key="1">
    <citation type="submission" date="2019-06" db="EMBL/GenBank/DDBJ databases">
        <authorList>
            <person name="Zheng W."/>
        </authorList>
    </citation>
    <scope>NUCLEOTIDE SEQUENCE</scope>
    <source>
        <strain evidence="3">QDHG01</strain>
    </source>
</reference>
<dbReference type="GO" id="GO:0005829">
    <property type="term" value="C:cytosol"/>
    <property type="evidence" value="ECO:0007669"/>
    <property type="project" value="TreeGrafter"/>
</dbReference>
<gene>
    <name evidence="3" type="ORF">FGO68_gene4099</name>
</gene>
<dbReference type="InterPro" id="IPR000626">
    <property type="entry name" value="Ubiquitin-like_dom"/>
</dbReference>
<dbReference type="SUPFAM" id="SSF54236">
    <property type="entry name" value="Ubiquitin-like"/>
    <property type="match status" value="1"/>
</dbReference>
<dbReference type="GO" id="GO:0031593">
    <property type="term" value="F:polyubiquitin modification-dependent protein binding"/>
    <property type="evidence" value="ECO:0007669"/>
    <property type="project" value="TreeGrafter"/>
</dbReference>
<dbReference type="PANTHER" id="PTHR10621:SF0">
    <property type="entry name" value="UV EXCISION REPAIR PROTEIN RAD23"/>
    <property type="match status" value="1"/>
</dbReference>
<dbReference type="GO" id="GO:0005654">
    <property type="term" value="C:nucleoplasm"/>
    <property type="evidence" value="ECO:0007669"/>
    <property type="project" value="TreeGrafter"/>
</dbReference>
<dbReference type="OrthoDB" id="311266at2759"/>
<evidence type="ECO:0000313" key="4">
    <source>
        <dbReference type="Proteomes" id="UP000785679"/>
    </source>
</evidence>
<keyword evidence="4" id="KW-1185">Reference proteome</keyword>
<dbReference type="Proteomes" id="UP000785679">
    <property type="component" value="Unassembled WGS sequence"/>
</dbReference>
<dbReference type="Gene3D" id="3.10.20.90">
    <property type="entry name" value="Phosphatidylinositol 3-kinase Catalytic Subunit, Chain A, domain 1"/>
    <property type="match status" value="1"/>
</dbReference>
<dbReference type="PANTHER" id="PTHR10621">
    <property type="entry name" value="UV EXCISION REPAIR PROTEIN RAD23"/>
    <property type="match status" value="1"/>
</dbReference>
<dbReference type="GO" id="GO:0043130">
    <property type="term" value="F:ubiquitin binding"/>
    <property type="evidence" value="ECO:0007669"/>
    <property type="project" value="TreeGrafter"/>
</dbReference>
<dbReference type="GO" id="GO:0043161">
    <property type="term" value="P:proteasome-mediated ubiquitin-dependent protein catabolic process"/>
    <property type="evidence" value="ECO:0007669"/>
    <property type="project" value="TreeGrafter"/>
</dbReference>
<evidence type="ECO:0000313" key="3">
    <source>
        <dbReference type="EMBL" id="TNV82480.1"/>
    </source>
</evidence>
<accession>A0A8J8NYA5</accession>
<name>A0A8J8NYA5_HALGN</name>
<feature type="compositionally biased region" description="Low complexity" evidence="1">
    <location>
        <begin position="273"/>
        <end position="287"/>
    </location>
</feature>
<feature type="region of interest" description="Disordered" evidence="1">
    <location>
        <begin position="249"/>
        <end position="301"/>
    </location>
</feature>